<dbReference type="EMBL" id="WIGN01000503">
    <property type="protein sequence ID" value="KAF6790359.1"/>
    <property type="molecule type" value="Genomic_DNA"/>
</dbReference>
<keyword evidence="2 6" id="KW-0812">Transmembrane</keyword>
<dbReference type="Proteomes" id="UP000652219">
    <property type="component" value="Unassembled WGS sequence"/>
</dbReference>
<reference evidence="8 9" key="1">
    <citation type="journal article" date="2020" name="Phytopathology">
        <title>Genome Sequence Resources of Colletotrichum truncatum, C. plurivorum, C. musicola, and C. sojae: Four Species Pathogenic to Soybean (Glycine max).</title>
        <authorList>
            <person name="Rogerio F."/>
            <person name="Boufleur T.R."/>
            <person name="Ciampi-Guillardi M."/>
            <person name="Sukno S.A."/>
            <person name="Thon M.R."/>
            <person name="Massola Junior N.S."/>
            <person name="Baroncelli R."/>
        </authorList>
    </citation>
    <scope>NUCLEOTIDE SEQUENCE [LARGE SCALE GENOMIC DNA]</scope>
    <source>
        <strain evidence="8 9">LFN0009</strain>
    </source>
</reference>
<evidence type="ECO:0000256" key="6">
    <source>
        <dbReference type="SAM" id="Phobius"/>
    </source>
</evidence>
<comment type="caution">
    <text evidence="8">The sequence shown here is derived from an EMBL/GenBank/DDBJ whole genome shotgun (WGS) entry which is preliminary data.</text>
</comment>
<feature type="region of interest" description="Disordered" evidence="5">
    <location>
        <begin position="135"/>
        <end position="167"/>
    </location>
</feature>
<evidence type="ECO:0000256" key="5">
    <source>
        <dbReference type="SAM" id="MobiDB-lite"/>
    </source>
</evidence>
<evidence type="ECO:0000256" key="3">
    <source>
        <dbReference type="ARBA" id="ARBA00022989"/>
    </source>
</evidence>
<keyword evidence="9" id="KW-1185">Reference proteome</keyword>
<keyword evidence="3 6" id="KW-1133">Transmembrane helix</keyword>
<evidence type="ECO:0000313" key="9">
    <source>
        <dbReference type="Proteomes" id="UP000652219"/>
    </source>
</evidence>
<evidence type="ECO:0000256" key="7">
    <source>
        <dbReference type="SAM" id="SignalP"/>
    </source>
</evidence>
<name>A0A8H6MIX3_9PEZI</name>
<feature type="region of interest" description="Disordered" evidence="5">
    <location>
        <begin position="240"/>
        <end position="259"/>
    </location>
</feature>
<accession>A0A8H6MIX3</accession>
<comment type="subcellular location">
    <subcellularLocation>
        <location evidence="1">Membrane</location>
        <topology evidence="1">Single-pass membrane protein</topology>
    </subcellularLocation>
</comment>
<evidence type="ECO:0000256" key="1">
    <source>
        <dbReference type="ARBA" id="ARBA00004167"/>
    </source>
</evidence>
<sequence>MFSSQLFLLFLGLLFPACVHSESRFRRPPGPGPFRDFRDNPSYVRGEYLDISWDMDFTSAKLVLWQEFTATKLDHVVLQEIENTTQSEYKWHITDDGFVNPALSSVYYLELVQEGKEMANWAVTSHYFNMTDPKPATTSTTASATPSSAATAQASGPTTDAAAPAATTEAAVAKPEGGLTVGAALGVGIGATLAVILLIGVAGWMIIRRRNKRRDAEEQDTQAMAPGSSPSYQAVYGYDSQVPQQMGPPPPVSEWKSTVSPVVADSHQLYEVQDNSVEVRHEMHAETAPPPVKK</sequence>
<dbReference type="GO" id="GO:0016020">
    <property type="term" value="C:membrane"/>
    <property type="evidence" value="ECO:0007669"/>
    <property type="project" value="UniProtKB-SubCell"/>
</dbReference>
<gene>
    <name evidence="8" type="ORF">CSOJ01_14571</name>
</gene>
<feature type="transmembrane region" description="Helical" evidence="6">
    <location>
        <begin position="183"/>
        <end position="207"/>
    </location>
</feature>
<evidence type="ECO:0000256" key="2">
    <source>
        <dbReference type="ARBA" id="ARBA00022692"/>
    </source>
</evidence>
<evidence type="ECO:0008006" key="10">
    <source>
        <dbReference type="Google" id="ProtNLM"/>
    </source>
</evidence>
<dbReference type="GO" id="GO:0071944">
    <property type="term" value="C:cell periphery"/>
    <property type="evidence" value="ECO:0007669"/>
    <property type="project" value="UniProtKB-ARBA"/>
</dbReference>
<dbReference type="AlphaFoldDB" id="A0A8H6MIX3"/>
<feature type="signal peptide" evidence="7">
    <location>
        <begin position="1"/>
        <end position="21"/>
    </location>
</feature>
<dbReference type="PANTHER" id="PTHR15549">
    <property type="entry name" value="PAIRED IMMUNOGLOBULIN-LIKE TYPE 2 RECEPTOR"/>
    <property type="match status" value="1"/>
</dbReference>
<dbReference type="PANTHER" id="PTHR15549:SF6">
    <property type="entry name" value="MID2 DOMAIN-CONTAINING PROTEIN"/>
    <property type="match status" value="1"/>
</dbReference>
<protein>
    <recommendedName>
        <fullName evidence="10">Mid2 domain-containing protein</fullName>
    </recommendedName>
</protein>
<organism evidence="8 9">
    <name type="scientific">Colletotrichum sojae</name>
    <dbReference type="NCBI Taxonomy" id="2175907"/>
    <lineage>
        <taxon>Eukaryota</taxon>
        <taxon>Fungi</taxon>
        <taxon>Dikarya</taxon>
        <taxon>Ascomycota</taxon>
        <taxon>Pezizomycotina</taxon>
        <taxon>Sordariomycetes</taxon>
        <taxon>Hypocreomycetidae</taxon>
        <taxon>Glomerellales</taxon>
        <taxon>Glomerellaceae</taxon>
        <taxon>Colletotrichum</taxon>
        <taxon>Colletotrichum orchidearum species complex</taxon>
    </lineage>
</organism>
<keyword evidence="7" id="KW-0732">Signal</keyword>
<feature type="chain" id="PRO_5034308908" description="Mid2 domain-containing protein" evidence="7">
    <location>
        <begin position="22"/>
        <end position="294"/>
    </location>
</feature>
<keyword evidence="4 6" id="KW-0472">Membrane</keyword>
<evidence type="ECO:0000313" key="8">
    <source>
        <dbReference type="EMBL" id="KAF6790359.1"/>
    </source>
</evidence>
<evidence type="ECO:0000256" key="4">
    <source>
        <dbReference type="ARBA" id="ARBA00023136"/>
    </source>
</evidence>
<proteinExistence type="predicted"/>
<dbReference type="InterPro" id="IPR051694">
    <property type="entry name" value="Immunoregulatory_rcpt-like"/>
</dbReference>